<dbReference type="AlphaFoldDB" id="A0A240E8I8"/>
<organism evidence="1 2">
    <name type="scientific">Acinetobacter puyangensis</name>
    <dbReference type="NCBI Taxonomy" id="1096779"/>
    <lineage>
        <taxon>Bacteria</taxon>
        <taxon>Pseudomonadati</taxon>
        <taxon>Pseudomonadota</taxon>
        <taxon>Gammaproteobacteria</taxon>
        <taxon>Moraxellales</taxon>
        <taxon>Moraxellaceae</taxon>
        <taxon>Acinetobacter</taxon>
    </lineage>
</organism>
<dbReference type="Proteomes" id="UP000219042">
    <property type="component" value="Unassembled WGS sequence"/>
</dbReference>
<accession>A0A240E8I8</accession>
<sequence length="200" mass="22977">MKERPILFSTPMVRAILEGRKTQTRRVLNCDHPVVTGFIPNGTHYWQGTAISKAVEQQYISTFPRVVKCPFGAVGDRLYVRETWSTHACFDDILPRNIPVRSIHYWADGEVKTGKKRSSIHMPQWASRILLEITNIRVERLNDISEADAVAEGMIADDDYCAEEYFSMLWNEINGWKEKGWNANPWVWCITFKVIEGGAT</sequence>
<dbReference type="RefSeq" id="WP_097078438.1">
    <property type="nucleotide sequence ID" value="NZ_BAABHT010000003.1"/>
</dbReference>
<proteinExistence type="predicted"/>
<gene>
    <name evidence="1" type="ORF">SAMN05421731_102351</name>
</gene>
<evidence type="ECO:0008006" key="3">
    <source>
        <dbReference type="Google" id="ProtNLM"/>
    </source>
</evidence>
<dbReference type="EMBL" id="OANT01000002">
    <property type="protein sequence ID" value="SNX44190.1"/>
    <property type="molecule type" value="Genomic_DNA"/>
</dbReference>
<evidence type="ECO:0000313" key="2">
    <source>
        <dbReference type="Proteomes" id="UP000219042"/>
    </source>
</evidence>
<name>A0A240E8I8_9GAMM</name>
<keyword evidence="2" id="KW-1185">Reference proteome</keyword>
<protein>
    <recommendedName>
        <fullName evidence="3">Morphogenetic protein</fullName>
    </recommendedName>
</protein>
<reference evidence="2" key="1">
    <citation type="submission" date="2016-09" db="EMBL/GenBank/DDBJ databases">
        <authorList>
            <person name="Varghese N."/>
            <person name="Submissions S."/>
        </authorList>
    </citation>
    <scope>NUCLEOTIDE SEQUENCE [LARGE SCALE GENOMIC DNA]</scope>
    <source>
        <strain evidence="2">ANC 4466</strain>
    </source>
</reference>
<dbReference type="OrthoDB" id="72471at2"/>
<evidence type="ECO:0000313" key="1">
    <source>
        <dbReference type="EMBL" id="SNX44190.1"/>
    </source>
</evidence>